<keyword evidence="1" id="KW-0472">Membrane</keyword>
<dbReference type="Proteomes" id="UP000006044">
    <property type="component" value="Unassembled WGS sequence"/>
</dbReference>
<feature type="transmembrane region" description="Helical" evidence="1">
    <location>
        <begin position="181"/>
        <end position="199"/>
    </location>
</feature>
<organism evidence="3 4">
    <name type="scientific">Barnesiella intestinihominis YIT 11860</name>
    <dbReference type="NCBI Taxonomy" id="742726"/>
    <lineage>
        <taxon>Bacteria</taxon>
        <taxon>Pseudomonadati</taxon>
        <taxon>Bacteroidota</taxon>
        <taxon>Bacteroidia</taxon>
        <taxon>Bacteroidales</taxon>
        <taxon>Barnesiellaceae</taxon>
        <taxon>Barnesiella</taxon>
    </lineage>
</organism>
<proteinExistence type="predicted"/>
<evidence type="ECO:0000313" key="3">
    <source>
        <dbReference type="EMBL" id="EJZ66239.1"/>
    </source>
</evidence>
<feature type="transmembrane region" description="Helical" evidence="1">
    <location>
        <begin position="95"/>
        <end position="116"/>
    </location>
</feature>
<dbReference type="PATRIC" id="fig|742726.3.peg.430"/>
<dbReference type="GO" id="GO:0016020">
    <property type="term" value="C:membrane"/>
    <property type="evidence" value="ECO:0007669"/>
    <property type="project" value="InterPro"/>
</dbReference>
<gene>
    <name evidence="3" type="ORF">HMPREF9448_00416</name>
</gene>
<dbReference type="OrthoDB" id="9806740at2"/>
<dbReference type="RefSeq" id="WP_008860913.1">
    <property type="nucleotide sequence ID" value="NZ_CAXSYG010000002.1"/>
</dbReference>
<comment type="caution">
    <text evidence="3">The sequence shown here is derived from an EMBL/GenBank/DDBJ whole genome shotgun (WGS) entry which is preliminary data.</text>
</comment>
<accession>K0XEG4</accession>
<dbReference type="Gene3D" id="1.10.3730.20">
    <property type="match status" value="1"/>
</dbReference>
<sequence>MNLKVKGTILGIVSAVSYGTNPLGALFLYQEGLNSNSVLFYRFSLAAVVLACILFIQKQSFRLSRKEVKALCLLGILFAVSSLTFYTSFHHMDAGIASTLLFVYPIMVAVIMSLFFKERISPVTMFSIILALSGIALLYRGGTGAGLNGLGVSLVMIASLTYALYIVVINQSSIKLSSIKLTFYVLLFCMVAIVFHSFFDGSNYLQPLTTPRMWLFAIMLALVPTVISLVTMTMAVHAIGSTPTAIMGALEPLSAVIIGVTVFGEIFTLRLGIGIFMILVAVILIVAAKSFSPRKIVSFIGHVVHTVPVRRK</sequence>
<reference evidence="3 4" key="1">
    <citation type="submission" date="2012-08" db="EMBL/GenBank/DDBJ databases">
        <title>The Genome Sequence of Barnesiella intestinihominis YIT 11860.</title>
        <authorList>
            <consortium name="The Broad Institute Genome Sequencing Platform"/>
            <person name="Earl A."/>
            <person name="Ward D."/>
            <person name="Feldgarden M."/>
            <person name="Gevers D."/>
            <person name="Morotomi M."/>
            <person name="Walker B."/>
            <person name="Young S.K."/>
            <person name="Zeng Q."/>
            <person name="Gargeya S."/>
            <person name="Fitzgerald M."/>
            <person name="Haas B."/>
            <person name="Abouelleil A."/>
            <person name="Alvarado L."/>
            <person name="Arachchi H.M."/>
            <person name="Berlin A.M."/>
            <person name="Chapman S.B."/>
            <person name="Goldberg J."/>
            <person name="Griggs A."/>
            <person name="Gujja S."/>
            <person name="Hansen M."/>
            <person name="Howarth C."/>
            <person name="Imamovic A."/>
            <person name="Larimer J."/>
            <person name="McCowen C."/>
            <person name="Montmayeur A."/>
            <person name="Murphy C."/>
            <person name="Neiman D."/>
            <person name="Pearson M."/>
            <person name="Priest M."/>
            <person name="Roberts A."/>
            <person name="Saif S."/>
            <person name="Shea T."/>
            <person name="Sisk P."/>
            <person name="Sykes S."/>
            <person name="Wortman J."/>
            <person name="Nusbaum C."/>
            <person name="Birren B."/>
        </authorList>
    </citation>
    <scope>NUCLEOTIDE SEQUENCE [LARGE SCALE GENOMIC DNA]</scope>
    <source>
        <strain evidence="3 4">YIT 11860</strain>
    </source>
</reference>
<dbReference type="InterPro" id="IPR000620">
    <property type="entry name" value="EamA_dom"/>
</dbReference>
<evidence type="ECO:0000256" key="1">
    <source>
        <dbReference type="SAM" id="Phobius"/>
    </source>
</evidence>
<dbReference type="eggNOG" id="COG0697">
    <property type="taxonomic scope" value="Bacteria"/>
</dbReference>
<feature type="transmembrane region" description="Helical" evidence="1">
    <location>
        <begin position="68"/>
        <end position="89"/>
    </location>
</feature>
<feature type="transmembrane region" description="Helical" evidence="1">
    <location>
        <begin position="211"/>
        <end position="232"/>
    </location>
</feature>
<dbReference type="GeneID" id="77847765"/>
<dbReference type="PANTHER" id="PTHR22911:SF137">
    <property type="entry name" value="SOLUTE CARRIER FAMILY 35 MEMBER G2-RELATED"/>
    <property type="match status" value="1"/>
</dbReference>
<dbReference type="Pfam" id="PF00892">
    <property type="entry name" value="EamA"/>
    <property type="match status" value="2"/>
</dbReference>
<keyword evidence="1" id="KW-0812">Transmembrane</keyword>
<evidence type="ECO:0000259" key="2">
    <source>
        <dbReference type="Pfam" id="PF00892"/>
    </source>
</evidence>
<dbReference type="AlphaFoldDB" id="K0XEG4"/>
<protein>
    <recommendedName>
        <fullName evidence="2">EamA domain-containing protein</fullName>
    </recommendedName>
</protein>
<dbReference type="STRING" id="742726.HMPREF9448_00416"/>
<feature type="transmembrane region" description="Helical" evidence="1">
    <location>
        <begin position="7"/>
        <end position="27"/>
    </location>
</feature>
<dbReference type="EMBL" id="ADLE01000001">
    <property type="protein sequence ID" value="EJZ66239.1"/>
    <property type="molecule type" value="Genomic_DNA"/>
</dbReference>
<feature type="domain" description="EamA" evidence="2">
    <location>
        <begin position="6"/>
        <end position="139"/>
    </location>
</feature>
<dbReference type="PANTHER" id="PTHR22911">
    <property type="entry name" value="ACYL-MALONYL CONDENSING ENZYME-RELATED"/>
    <property type="match status" value="1"/>
</dbReference>
<dbReference type="SUPFAM" id="SSF103481">
    <property type="entry name" value="Multidrug resistance efflux transporter EmrE"/>
    <property type="match status" value="2"/>
</dbReference>
<keyword evidence="4" id="KW-1185">Reference proteome</keyword>
<feature type="domain" description="EamA" evidence="2">
    <location>
        <begin position="150"/>
        <end position="286"/>
    </location>
</feature>
<dbReference type="HOGENOM" id="CLU_033863_9_3_10"/>
<keyword evidence="1" id="KW-1133">Transmembrane helix</keyword>
<dbReference type="InterPro" id="IPR037185">
    <property type="entry name" value="EmrE-like"/>
</dbReference>
<feature type="transmembrane region" description="Helical" evidence="1">
    <location>
        <begin position="39"/>
        <end position="56"/>
    </location>
</feature>
<feature type="transmembrane region" description="Helical" evidence="1">
    <location>
        <begin position="147"/>
        <end position="169"/>
    </location>
</feature>
<feature type="transmembrane region" description="Helical" evidence="1">
    <location>
        <begin position="123"/>
        <end position="141"/>
    </location>
</feature>
<feature type="transmembrane region" description="Helical" evidence="1">
    <location>
        <begin position="244"/>
        <end position="263"/>
    </location>
</feature>
<feature type="transmembrane region" description="Helical" evidence="1">
    <location>
        <begin position="269"/>
        <end position="288"/>
    </location>
</feature>
<evidence type="ECO:0000313" key="4">
    <source>
        <dbReference type="Proteomes" id="UP000006044"/>
    </source>
</evidence>
<name>K0XEG4_9BACT</name>